<comment type="cofactor">
    <cofactor evidence="1">
        <name>FAD</name>
        <dbReference type="ChEBI" id="CHEBI:57692"/>
    </cofactor>
</comment>
<keyword evidence="4" id="KW-0285">Flavoprotein</keyword>
<comment type="similarity">
    <text evidence="3 9">Belongs to the carotenoid/retinoid oxidoreductase family.</text>
</comment>
<evidence type="ECO:0000313" key="12">
    <source>
        <dbReference type="Proteomes" id="UP000623250"/>
    </source>
</evidence>
<keyword evidence="7 9" id="KW-0560">Oxidoreductase</keyword>
<keyword evidence="6" id="KW-0274">FAD</keyword>
<dbReference type="EMBL" id="JAEMUK010000009">
    <property type="protein sequence ID" value="MBJ7542908.1"/>
    <property type="molecule type" value="Genomic_DNA"/>
</dbReference>
<evidence type="ECO:0000256" key="3">
    <source>
        <dbReference type="ARBA" id="ARBA00006046"/>
    </source>
</evidence>
<evidence type="ECO:0000256" key="5">
    <source>
        <dbReference type="ARBA" id="ARBA00022746"/>
    </source>
</evidence>
<evidence type="ECO:0000256" key="8">
    <source>
        <dbReference type="ARBA" id="ARBA00031986"/>
    </source>
</evidence>
<sequence length="510" mass="56237">MDQIVANTEAPARSRAGSAETALVVGAGFGGIAAALRLAAKGYRVTLIDRGRMLGGRAQVFEKDGFKHDAGPTVITAPFLIEELFDLFGKKSEDYLTLKPLTPWYRFFFDEDGSTFDYGGTLEETLAAMNRIDPRDGDGYLRMLEHSRQLFDAGFTNLADQPFHNPFTMVGQIPRLVQLGSYRTIWDFVTKYFHSPKLRQALSIQPLLVGGSPFNTTSIYGLIHYLERKWGVFYAEGGTGAIVSALGKLMEEEGVDIRLGETVSSVVIENGTAKGVRLKDGETVSADIVVSDVDPMHLFGDMIPDSEIGLSARLKRKTARLSMGLFVLYFGTDRQYPDVARHTIWLGKRYRGLLDDIFNKRVLADDFSLYVHRPTATDPTFAPEGCDAFYALCPVPNLKGNIDWSVEGPKLRDRIVAGLERTILPGLSETIRAEMVMTPRDFKHGYLSHEGAGFSIAPHFTQSAYFRFHNKAEGIKNLFLTGAGTHPGAGIPGVICSAKVIDKLIPHARS</sequence>
<dbReference type="GO" id="GO:0016117">
    <property type="term" value="P:carotenoid biosynthetic process"/>
    <property type="evidence" value="ECO:0007669"/>
    <property type="project" value="UniProtKB-KW"/>
</dbReference>
<evidence type="ECO:0000256" key="4">
    <source>
        <dbReference type="ARBA" id="ARBA00022630"/>
    </source>
</evidence>
<keyword evidence="12" id="KW-1185">Reference proteome</keyword>
<dbReference type="Pfam" id="PF01593">
    <property type="entry name" value="Amino_oxidase"/>
    <property type="match status" value="1"/>
</dbReference>
<evidence type="ECO:0000256" key="6">
    <source>
        <dbReference type="ARBA" id="ARBA00022827"/>
    </source>
</evidence>
<protein>
    <recommendedName>
        <fullName evidence="8">Phytoene dehydrogenase</fullName>
    </recommendedName>
</protein>
<proteinExistence type="inferred from homology"/>
<reference evidence="11 12" key="1">
    <citation type="submission" date="2020-12" db="EMBL/GenBank/DDBJ databases">
        <title>Revised draft genomes of Rhodomicrobium vannielii ATCC 17100 and Rhodomicrobium udaipurense JA643.</title>
        <authorList>
            <person name="Conners E.M."/>
            <person name="Davenport E.J."/>
            <person name="Bose A."/>
        </authorList>
    </citation>
    <scope>NUCLEOTIDE SEQUENCE [LARGE SCALE GENOMIC DNA]</scope>
    <source>
        <strain evidence="11 12">JA643</strain>
    </source>
</reference>
<evidence type="ECO:0000256" key="1">
    <source>
        <dbReference type="ARBA" id="ARBA00001974"/>
    </source>
</evidence>
<dbReference type="AlphaFoldDB" id="A0A8I1KL77"/>
<name>A0A8I1KL77_9HYPH</name>
<dbReference type="Proteomes" id="UP000623250">
    <property type="component" value="Unassembled WGS sequence"/>
</dbReference>
<evidence type="ECO:0000259" key="10">
    <source>
        <dbReference type="Pfam" id="PF01593"/>
    </source>
</evidence>
<comment type="pathway">
    <text evidence="2 9">Carotenoid biosynthesis.</text>
</comment>
<gene>
    <name evidence="11" type="primary">crtI</name>
    <name evidence="11" type="ORF">JDN41_04980</name>
</gene>
<feature type="domain" description="Amine oxidase" evidence="10">
    <location>
        <begin position="30"/>
        <end position="499"/>
    </location>
</feature>
<dbReference type="InterPro" id="IPR036188">
    <property type="entry name" value="FAD/NAD-bd_sf"/>
</dbReference>
<keyword evidence="5 9" id="KW-0125">Carotenoid biosynthesis</keyword>
<dbReference type="InterPro" id="IPR014105">
    <property type="entry name" value="Carotenoid/retinoid_OxRdtase"/>
</dbReference>
<evidence type="ECO:0000256" key="7">
    <source>
        <dbReference type="ARBA" id="ARBA00023002"/>
    </source>
</evidence>
<evidence type="ECO:0000256" key="9">
    <source>
        <dbReference type="RuleBase" id="RU362075"/>
    </source>
</evidence>
<dbReference type="GO" id="GO:0016627">
    <property type="term" value="F:oxidoreductase activity, acting on the CH-CH group of donors"/>
    <property type="evidence" value="ECO:0007669"/>
    <property type="project" value="UniProtKB-ARBA"/>
</dbReference>
<accession>A0A8I1KL77</accession>
<dbReference type="InterPro" id="IPR008150">
    <property type="entry name" value="Phytoene_DH_bac_CS"/>
</dbReference>
<dbReference type="PANTHER" id="PTHR43734:SF3">
    <property type="entry name" value="B-CAROTENE KETOLASE"/>
    <property type="match status" value="1"/>
</dbReference>
<dbReference type="PROSITE" id="PS00982">
    <property type="entry name" value="PHYTOENE_DH"/>
    <property type="match status" value="1"/>
</dbReference>
<organism evidence="11 12">
    <name type="scientific">Rhodomicrobium udaipurense</name>
    <dbReference type="NCBI Taxonomy" id="1202716"/>
    <lineage>
        <taxon>Bacteria</taxon>
        <taxon>Pseudomonadati</taxon>
        <taxon>Pseudomonadota</taxon>
        <taxon>Alphaproteobacteria</taxon>
        <taxon>Hyphomicrobiales</taxon>
        <taxon>Hyphomicrobiaceae</taxon>
        <taxon>Rhodomicrobium</taxon>
    </lineage>
</organism>
<dbReference type="InterPro" id="IPR002937">
    <property type="entry name" value="Amino_oxidase"/>
</dbReference>
<dbReference type="PANTHER" id="PTHR43734">
    <property type="entry name" value="PHYTOENE DESATURASE"/>
    <property type="match status" value="1"/>
</dbReference>
<evidence type="ECO:0000313" key="11">
    <source>
        <dbReference type="EMBL" id="MBJ7542908.1"/>
    </source>
</evidence>
<dbReference type="RefSeq" id="WP_037234237.1">
    <property type="nucleotide sequence ID" value="NZ_JAEMUK010000009.1"/>
</dbReference>
<evidence type="ECO:0000256" key="2">
    <source>
        <dbReference type="ARBA" id="ARBA00004829"/>
    </source>
</evidence>
<dbReference type="SUPFAM" id="SSF51905">
    <property type="entry name" value="FAD/NAD(P)-binding domain"/>
    <property type="match status" value="1"/>
</dbReference>
<dbReference type="NCBIfam" id="TIGR02734">
    <property type="entry name" value="crtI_fam"/>
    <property type="match status" value="1"/>
</dbReference>
<dbReference type="Gene3D" id="3.50.50.60">
    <property type="entry name" value="FAD/NAD(P)-binding domain"/>
    <property type="match status" value="2"/>
</dbReference>
<comment type="caution">
    <text evidence="11">The sequence shown here is derived from an EMBL/GenBank/DDBJ whole genome shotgun (WGS) entry which is preliminary data.</text>
</comment>